<keyword evidence="4" id="KW-1185">Reference proteome</keyword>
<feature type="transmembrane region" description="Helical" evidence="2">
    <location>
        <begin position="75"/>
        <end position="92"/>
    </location>
</feature>
<dbReference type="EMBL" id="BAHC01000229">
    <property type="protein sequence ID" value="GAB93575.1"/>
    <property type="molecule type" value="Genomic_DNA"/>
</dbReference>
<keyword evidence="2" id="KW-1133">Transmembrane helix</keyword>
<accession>K6W335</accession>
<dbReference type="STRING" id="1108045.GORHZ_229_00180"/>
<evidence type="ECO:0000313" key="4">
    <source>
        <dbReference type="Proteomes" id="UP000008363"/>
    </source>
</evidence>
<sequence>MFRSVANGPTPTTEPDVAPTLDGMDLSPRTASRVTAAALAGMGAFQAGLAAGAPWGPFAYGGTHPGRLPTTHRQVSAGAAVGYIAGAIFIAVRRGDPVVQRRVLTGVTGFMAVGAALNLASRSRAERLWSPVCAATALTAWRARDGFPARSRTLRPERIR</sequence>
<proteinExistence type="predicted"/>
<protein>
    <submittedName>
        <fullName evidence="3">Uncharacterized protein</fullName>
    </submittedName>
</protein>
<name>K6W335_9ACTN</name>
<feature type="region of interest" description="Disordered" evidence="1">
    <location>
        <begin position="1"/>
        <end position="25"/>
    </location>
</feature>
<reference evidence="3 4" key="1">
    <citation type="submission" date="2012-08" db="EMBL/GenBank/DDBJ databases">
        <title>Whole genome shotgun sequence of Gordonia rhizosphera NBRC 16068.</title>
        <authorList>
            <person name="Takarada H."/>
            <person name="Isaki S."/>
            <person name="Hosoyama A."/>
            <person name="Tsuchikane K."/>
            <person name="Katsumata H."/>
            <person name="Baba S."/>
            <person name="Ohji S."/>
            <person name="Yamazaki S."/>
            <person name="Fujita N."/>
        </authorList>
    </citation>
    <scope>NUCLEOTIDE SEQUENCE [LARGE SCALE GENOMIC DNA]</scope>
    <source>
        <strain evidence="3 4">NBRC 16068</strain>
    </source>
</reference>
<keyword evidence="2" id="KW-0472">Membrane</keyword>
<evidence type="ECO:0000256" key="1">
    <source>
        <dbReference type="SAM" id="MobiDB-lite"/>
    </source>
</evidence>
<dbReference type="eggNOG" id="ENOG5030VWH">
    <property type="taxonomic scope" value="Bacteria"/>
</dbReference>
<evidence type="ECO:0000256" key="2">
    <source>
        <dbReference type="SAM" id="Phobius"/>
    </source>
</evidence>
<keyword evidence="2" id="KW-0812">Transmembrane</keyword>
<dbReference type="Proteomes" id="UP000008363">
    <property type="component" value="Unassembled WGS sequence"/>
</dbReference>
<gene>
    <name evidence="3" type="ORF">GORHZ_229_00180</name>
</gene>
<feature type="transmembrane region" description="Helical" evidence="2">
    <location>
        <begin position="34"/>
        <end position="55"/>
    </location>
</feature>
<evidence type="ECO:0000313" key="3">
    <source>
        <dbReference type="EMBL" id="GAB93575.1"/>
    </source>
</evidence>
<comment type="caution">
    <text evidence="3">The sequence shown here is derived from an EMBL/GenBank/DDBJ whole genome shotgun (WGS) entry which is preliminary data.</text>
</comment>
<organism evidence="3 4">
    <name type="scientific">Gordonia rhizosphera NBRC 16068</name>
    <dbReference type="NCBI Taxonomy" id="1108045"/>
    <lineage>
        <taxon>Bacteria</taxon>
        <taxon>Bacillati</taxon>
        <taxon>Actinomycetota</taxon>
        <taxon>Actinomycetes</taxon>
        <taxon>Mycobacteriales</taxon>
        <taxon>Gordoniaceae</taxon>
        <taxon>Gordonia</taxon>
    </lineage>
</organism>
<dbReference type="AlphaFoldDB" id="K6W335"/>